<dbReference type="CDD" id="cd02895">
    <property type="entry name" value="GGTase-I"/>
    <property type="match status" value="1"/>
</dbReference>
<organism evidence="14 15">
    <name type="scientific">Mya arenaria</name>
    <name type="common">Soft-shell clam</name>
    <dbReference type="NCBI Taxonomy" id="6604"/>
    <lineage>
        <taxon>Eukaryota</taxon>
        <taxon>Metazoa</taxon>
        <taxon>Spiralia</taxon>
        <taxon>Lophotrochozoa</taxon>
        <taxon>Mollusca</taxon>
        <taxon>Bivalvia</taxon>
        <taxon>Autobranchia</taxon>
        <taxon>Heteroconchia</taxon>
        <taxon>Euheterodonta</taxon>
        <taxon>Imparidentia</taxon>
        <taxon>Neoheterodontei</taxon>
        <taxon>Myida</taxon>
        <taxon>Myoidea</taxon>
        <taxon>Myidae</taxon>
        <taxon>Mya</taxon>
    </lineage>
</organism>
<comment type="similarity">
    <text evidence="3">Belongs to the protein prenyltransferase subunit beta family.</text>
</comment>
<evidence type="ECO:0000259" key="13">
    <source>
        <dbReference type="Pfam" id="PF00432"/>
    </source>
</evidence>
<evidence type="ECO:0000256" key="5">
    <source>
        <dbReference type="ARBA" id="ARBA00020603"/>
    </source>
</evidence>
<evidence type="ECO:0000256" key="12">
    <source>
        <dbReference type="ARBA" id="ARBA00031713"/>
    </source>
</evidence>
<evidence type="ECO:0000313" key="14">
    <source>
        <dbReference type="EMBL" id="WAR28678.1"/>
    </source>
</evidence>
<dbReference type="InterPro" id="IPR001330">
    <property type="entry name" value="Prenyltrans"/>
</dbReference>
<evidence type="ECO:0000256" key="3">
    <source>
        <dbReference type="ARBA" id="ARBA00010497"/>
    </source>
</evidence>
<name>A0ABY7G2K3_MYAAR</name>
<comment type="cofactor">
    <cofactor evidence="2">
        <name>Zn(2+)</name>
        <dbReference type="ChEBI" id="CHEBI:29105"/>
    </cofactor>
</comment>
<gene>
    <name evidence="14" type="ORF">MAR_014382</name>
</gene>
<proteinExistence type="inferred from homology"/>
<feature type="domain" description="Prenyltransferase alpha-alpha toroid" evidence="13">
    <location>
        <begin position="9"/>
        <end position="337"/>
    </location>
</feature>
<dbReference type="Proteomes" id="UP001164746">
    <property type="component" value="Chromosome 15"/>
</dbReference>
<evidence type="ECO:0000256" key="7">
    <source>
        <dbReference type="ARBA" id="ARBA00022679"/>
    </source>
</evidence>
<keyword evidence="7" id="KW-0808">Transferase</keyword>
<keyword evidence="15" id="KW-1185">Reference proteome</keyword>
<dbReference type="Gene3D" id="1.50.10.20">
    <property type="match status" value="1"/>
</dbReference>
<keyword evidence="8" id="KW-0479">Metal-binding</keyword>
<evidence type="ECO:0000256" key="6">
    <source>
        <dbReference type="ARBA" id="ARBA00022602"/>
    </source>
</evidence>
<keyword evidence="6" id="KW-0637">Prenyltransferase</keyword>
<comment type="cofactor">
    <cofactor evidence="1">
        <name>Mg(2+)</name>
        <dbReference type="ChEBI" id="CHEBI:18420"/>
    </cofactor>
</comment>
<dbReference type="InterPro" id="IPR008930">
    <property type="entry name" value="Terpenoid_cyclase/PrenylTrfase"/>
</dbReference>
<dbReference type="InterPro" id="IPR041960">
    <property type="entry name" value="GGTase_I_beta"/>
</dbReference>
<keyword evidence="9" id="KW-0677">Repeat</keyword>
<dbReference type="EMBL" id="CP111026">
    <property type="protein sequence ID" value="WAR28678.1"/>
    <property type="molecule type" value="Genomic_DNA"/>
</dbReference>
<dbReference type="InterPro" id="IPR045089">
    <property type="entry name" value="PGGT1B-like"/>
</dbReference>
<dbReference type="EC" id="2.5.1.59" evidence="4"/>
<sequence>MAAPMKDDFLRDKHVKFFVRCLQVLPGRYSSLDTSRMTIAFFALSGLDMLDALRVVEKEKSSMIEWIYSLQVLPNKEGSNSTLCGFRGSATLGNPFDAKKASEKSIPYDGSHVAMTYTALATLLILGDDLIRVDRQAVLTALRTLQLPDGSFHPVSEPSENDMRFVYCAACVCYILDDWQGMDTDKASQYIVKSLSYEGGIGQGPDLEAHGGSTFCAVASLKLMDRLHNDLTDGQMNNLQRWCLFRQLSGFQGRPNKPVDTCYSFWVGATLQLLDCYKFVNCDCNRAYLMDTQQHITGGFSKWPSHNPDALHAYFGICGLSLMQEPGVLQMHAALNISQRAADRLVDIHRRWRDQS</sequence>
<keyword evidence="10" id="KW-0862">Zinc</keyword>
<keyword evidence="11" id="KW-0460">Magnesium</keyword>
<dbReference type="PANTHER" id="PTHR11774">
    <property type="entry name" value="GERANYLGERANYL TRANSFERASE TYPE BETA SUBUNIT"/>
    <property type="match status" value="1"/>
</dbReference>
<reference evidence="14" key="1">
    <citation type="submission" date="2022-11" db="EMBL/GenBank/DDBJ databases">
        <title>Centuries of genome instability and evolution in soft-shell clam transmissible cancer (bioRxiv).</title>
        <authorList>
            <person name="Hart S.F.M."/>
            <person name="Yonemitsu M.A."/>
            <person name="Giersch R.M."/>
            <person name="Beal B.F."/>
            <person name="Arriagada G."/>
            <person name="Davis B.W."/>
            <person name="Ostrander E.A."/>
            <person name="Goff S.P."/>
            <person name="Metzger M.J."/>
        </authorList>
    </citation>
    <scope>NUCLEOTIDE SEQUENCE</scope>
    <source>
        <strain evidence="14">MELC-2E11</strain>
        <tissue evidence="14">Siphon/mantle</tissue>
    </source>
</reference>
<accession>A0ABY7G2K3</accession>
<evidence type="ECO:0000256" key="10">
    <source>
        <dbReference type="ARBA" id="ARBA00022833"/>
    </source>
</evidence>
<dbReference type="SUPFAM" id="SSF48239">
    <property type="entry name" value="Terpenoid cyclases/Protein prenyltransferases"/>
    <property type="match status" value="1"/>
</dbReference>
<evidence type="ECO:0000256" key="9">
    <source>
        <dbReference type="ARBA" id="ARBA00022737"/>
    </source>
</evidence>
<evidence type="ECO:0000256" key="4">
    <source>
        <dbReference type="ARBA" id="ARBA00012700"/>
    </source>
</evidence>
<protein>
    <recommendedName>
        <fullName evidence="5">Geranylgeranyl transferase type-1 subunit beta</fullName>
        <ecNumber evidence="4">2.5.1.59</ecNumber>
    </recommendedName>
    <alternativeName>
        <fullName evidence="12">Geranylgeranyl transferase type I subunit beta</fullName>
    </alternativeName>
</protein>
<dbReference type="Pfam" id="PF00432">
    <property type="entry name" value="Prenyltrans"/>
    <property type="match status" value="1"/>
</dbReference>
<evidence type="ECO:0000256" key="11">
    <source>
        <dbReference type="ARBA" id="ARBA00022842"/>
    </source>
</evidence>
<dbReference type="PANTHER" id="PTHR11774:SF4">
    <property type="entry name" value="GERANYLGERANYL TRANSFERASE TYPE-1 SUBUNIT BETA"/>
    <property type="match status" value="1"/>
</dbReference>
<evidence type="ECO:0000313" key="15">
    <source>
        <dbReference type="Proteomes" id="UP001164746"/>
    </source>
</evidence>
<evidence type="ECO:0000256" key="8">
    <source>
        <dbReference type="ARBA" id="ARBA00022723"/>
    </source>
</evidence>
<evidence type="ECO:0000256" key="1">
    <source>
        <dbReference type="ARBA" id="ARBA00001946"/>
    </source>
</evidence>
<evidence type="ECO:0000256" key="2">
    <source>
        <dbReference type="ARBA" id="ARBA00001947"/>
    </source>
</evidence>